<evidence type="ECO:0000313" key="1">
    <source>
        <dbReference type="EMBL" id="GAA2044553.1"/>
    </source>
</evidence>
<sequence>MPDFPTFLKAEAGPDLQHLAADHNKPGRPWTKDSEDSVRVSWCTRRPIILITQQLGRIPFSAHPLLACTQV</sequence>
<protein>
    <submittedName>
        <fullName evidence="1">Uncharacterized protein</fullName>
    </submittedName>
</protein>
<dbReference type="Proteomes" id="UP001501461">
    <property type="component" value="Unassembled WGS sequence"/>
</dbReference>
<organism evidence="1 2">
    <name type="scientific">Yaniella flava</name>
    <dbReference type="NCBI Taxonomy" id="287930"/>
    <lineage>
        <taxon>Bacteria</taxon>
        <taxon>Bacillati</taxon>
        <taxon>Actinomycetota</taxon>
        <taxon>Actinomycetes</taxon>
        <taxon>Micrococcales</taxon>
        <taxon>Micrococcaceae</taxon>
        <taxon>Yaniella</taxon>
    </lineage>
</organism>
<reference evidence="2" key="1">
    <citation type="journal article" date="2019" name="Int. J. Syst. Evol. Microbiol.">
        <title>The Global Catalogue of Microorganisms (GCM) 10K type strain sequencing project: providing services to taxonomists for standard genome sequencing and annotation.</title>
        <authorList>
            <consortium name="The Broad Institute Genomics Platform"/>
            <consortium name="The Broad Institute Genome Sequencing Center for Infectious Disease"/>
            <person name="Wu L."/>
            <person name="Ma J."/>
        </authorList>
    </citation>
    <scope>NUCLEOTIDE SEQUENCE [LARGE SCALE GENOMIC DNA]</scope>
    <source>
        <strain evidence="2">JCM 13595</strain>
    </source>
</reference>
<keyword evidence="2" id="KW-1185">Reference proteome</keyword>
<comment type="caution">
    <text evidence="1">The sequence shown here is derived from an EMBL/GenBank/DDBJ whole genome shotgun (WGS) entry which is preliminary data.</text>
</comment>
<dbReference type="EMBL" id="BAAAMN010000055">
    <property type="protein sequence ID" value="GAA2044553.1"/>
    <property type="molecule type" value="Genomic_DNA"/>
</dbReference>
<accession>A0ABP5GDG9</accession>
<gene>
    <name evidence="1" type="ORF">GCM10009720_26860</name>
</gene>
<name>A0ABP5GDG9_9MICC</name>
<proteinExistence type="predicted"/>
<evidence type="ECO:0000313" key="2">
    <source>
        <dbReference type="Proteomes" id="UP001501461"/>
    </source>
</evidence>